<evidence type="ECO:0000313" key="5">
    <source>
        <dbReference type="Proteomes" id="UP000095300"/>
    </source>
</evidence>
<protein>
    <recommendedName>
        <fullName evidence="3">C-type lectin domain-containing protein</fullName>
    </recommendedName>
</protein>
<dbReference type="InterPro" id="IPR016187">
    <property type="entry name" value="CTDL_fold"/>
</dbReference>
<dbReference type="InterPro" id="IPR050111">
    <property type="entry name" value="C-type_lectin/snaclec_domain"/>
</dbReference>
<organism evidence="4 5">
    <name type="scientific">Stomoxys calcitrans</name>
    <name type="common">Stable fly</name>
    <name type="synonym">Conops calcitrans</name>
    <dbReference type="NCBI Taxonomy" id="35570"/>
    <lineage>
        <taxon>Eukaryota</taxon>
        <taxon>Metazoa</taxon>
        <taxon>Ecdysozoa</taxon>
        <taxon>Arthropoda</taxon>
        <taxon>Hexapoda</taxon>
        <taxon>Insecta</taxon>
        <taxon>Pterygota</taxon>
        <taxon>Neoptera</taxon>
        <taxon>Endopterygota</taxon>
        <taxon>Diptera</taxon>
        <taxon>Brachycera</taxon>
        <taxon>Muscomorpha</taxon>
        <taxon>Muscoidea</taxon>
        <taxon>Muscidae</taxon>
        <taxon>Stomoxys</taxon>
    </lineage>
</organism>
<evidence type="ECO:0000259" key="3">
    <source>
        <dbReference type="PROSITE" id="PS50041"/>
    </source>
</evidence>
<evidence type="ECO:0000256" key="1">
    <source>
        <dbReference type="ARBA" id="ARBA00023157"/>
    </source>
</evidence>
<dbReference type="InterPro" id="IPR018378">
    <property type="entry name" value="C-type_lectin_CS"/>
</dbReference>
<dbReference type="SUPFAM" id="SSF56436">
    <property type="entry name" value="C-type lectin-like"/>
    <property type="match status" value="1"/>
</dbReference>
<sequence length="306" mass="35138">MKTSLLQMAEIKKLLLLVIFLNVASSTPQNYTDRDGRRYLIENDDKYNWLEAFDQCAIRQMQLIVIDNADKDSALVALLKSVLGNARQMWIGHHDEFGTSRDKTRPFYSAATGEQLIYGSWAPNSPNNAASKEHCVQLITNEYKWDDAQCEQRYGFICEEHYLINKSDDNFSHKRDAINHKNSEIISQFEITQSKVKESIVAAGNVSEQQIDEYSKLTEENLKSFEKSLRAVFLSKPHLQVIWADIGESILELNLKLQQKQVNLADEAIEKLTEVNSNVADIVDKTNNEFYSKLKESKYEVAEIME</sequence>
<proteinExistence type="predicted"/>
<keyword evidence="5" id="KW-1185">Reference proteome</keyword>
<dbReference type="OrthoDB" id="7357196at2759"/>
<reference evidence="4" key="1">
    <citation type="submission" date="2020-05" db="UniProtKB">
        <authorList>
            <consortium name="EnsemblMetazoa"/>
        </authorList>
    </citation>
    <scope>IDENTIFICATION</scope>
    <source>
        <strain evidence="4">USDA</strain>
    </source>
</reference>
<dbReference type="PANTHER" id="PTHR22803">
    <property type="entry name" value="MANNOSE, PHOSPHOLIPASE, LECTIN RECEPTOR RELATED"/>
    <property type="match status" value="1"/>
</dbReference>
<accession>A0A1I8PZR8</accession>
<dbReference type="PROSITE" id="PS00615">
    <property type="entry name" value="C_TYPE_LECTIN_1"/>
    <property type="match status" value="1"/>
</dbReference>
<gene>
    <name evidence="4" type="primary">106090601</name>
</gene>
<feature type="signal peptide" evidence="2">
    <location>
        <begin position="1"/>
        <end position="26"/>
    </location>
</feature>
<evidence type="ECO:0000313" key="4">
    <source>
        <dbReference type="EnsemblMetazoa" id="SCAU012548-PA"/>
    </source>
</evidence>
<evidence type="ECO:0000256" key="2">
    <source>
        <dbReference type="SAM" id="SignalP"/>
    </source>
</evidence>
<dbReference type="STRING" id="35570.A0A1I8PZR8"/>
<dbReference type="EnsemblMetazoa" id="SCAU012548-RA">
    <property type="protein sequence ID" value="SCAU012548-PA"/>
    <property type="gene ID" value="SCAU012548"/>
</dbReference>
<dbReference type="Pfam" id="PF00059">
    <property type="entry name" value="Lectin_C"/>
    <property type="match status" value="1"/>
</dbReference>
<keyword evidence="1" id="KW-1015">Disulfide bond</keyword>
<dbReference type="InterPro" id="IPR001304">
    <property type="entry name" value="C-type_lectin-like"/>
</dbReference>
<dbReference type="InterPro" id="IPR016186">
    <property type="entry name" value="C-type_lectin-like/link_sf"/>
</dbReference>
<dbReference type="AlphaFoldDB" id="A0A1I8PZR8"/>
<dbReference type="KEGG" id="scac:106090601"/>
<keyword evidence="2" id="KW-0732">Signal</keyword>
<feature type="domain" description="C-type lectin" evidence="3">
    <location>
        <begin position="34"/>
        <end position="159"/>
    </location>
</feature>
<dbReference type="Gene3D" id="3.10.100.10">
    <property type="entry name" value="Mannose-Binding Protein A, subunit A"/>
    <property type="match status" value="1"/>
</dbReference>
<dbReference type="PROSITE" id="PS50041">
    <property type="entry name" value="C_TYPE_LECTIN_2"/>
    <property type="match status" value="1"/>
</dbReference>
<dbReference type="SMART" id="SM00034">
    <property type="entry name" value="CLECT"/>
    <property type="match status" value="1"/>
</dbReference>
<dbReference type="VEuPathDB" id="VectorBase:SCAU012548"/>
<dbReference type="Proteomes" id="UP000095300">
    <property type="component" value="Unassembled WGS sequence"/>
</dbReference>
<name>A0A1I8PZR8_STOCA</name>
<dbReference type="CDD" id="cd00037">
    <property type="entry name" value="CLECT"/>
    <property type="match status" value="1"/>
</dbReference>
<feature type="chain" id="PRO_5009327494" description="C-type lectin domain-containing protein" evidence="2">
    <location>
        <begin position="27"/>
        <end position="306"/>
    </location>
</feature>